<evidence type="ECO:0000313" key="1">
    <source>
        <dbReference type="EMBL" id="STO31326.1"/>
    </source>
</evidence>
<reference evidence="1 2" key="1">
    <citation type="submission" date="2018-06" db="EMBL/GenBank/DDBJ databases">
        <authorList>
            <consortium name="Pathogen Informatics"/>
            <person name="Doyle S."/>
        </authorList>
    </citation>
    <scope>NUCLEOTIDE SEQUENCE [LARGE SCALE GENOMIC DNA]</scope>
    <source>
        <strain evidence="1 2">NCTC10723</strain>
    </source>
</reference>
<name>A0A377GWM0_9FUSO</name>
<proteinExistence type="predicted"/>
<dbReference type="EMBL" id="UGGU01000003">
    <property type="protein sequence ID" value="STO31326.1"/>
    <property type="molecule type" value="Genomic_DNA"/>
</dbReference>
<dbReference type="Proteomes" id="UP000255328">
    <property type="component" value="Unassembled WGS sequence"/>
</dbReference>
<accession>A0A377GWM0</accession>
<sequence>MMRRIIVLSLFLVFGIISYSDVQWSGDSGKISIIYKIVDPLIVTVEEPEKLVVSANQKTFTYSKMSTKKAPLVVKVTSSYNQDAIDDILRKIYETVYFQLQNGGNFELQNGTEQKTIIGNGYFIDSQVAATEEAKLTEINKPFSSAVSGNTFSTTTGIDVDFTLPDGDVPMGVYRGTLYLNVWFGGSLN</sequence>
<protein>
    <submittedName>
        <fullName evidence="1">Uncharacterized protein</fullName>
    </submittedName>
</protein>
<keyword evidence="2" id="KW-1185">Reference proteome</keyword>
<evidence type="ECO:0000313" key="2">
    <source>
        <dbReference type="Proteomes" id="UP000255328"/>
    </source>
</evidence>
<dbReference type="AlphaFoldDB" id="A0A377GWM0"/>
<dbReference type="RefSeq" id="WP_115269537.1">
    <property type="nucleotide sequence ID" value="NZ_UGGU01000003.1"/>
</dbReference>
<gene>
    <name evidence="1" type="ORF">NCTC10723_00774</name>
</gene>
<organism evidence="1 2">
    <name type="scientific">Fusobacterium necrogenes</name>
    <dbReference type="NCBI Taxonomy" id="858"/>
    <lineage>
        <taxon>Bacteria</taxon>
        <taxon>Fusobacteriati</taxon>
        <taxon>Fusobacteriota</taxon>
        <taxon>Fusobacteriia</taxon>
        <taxon>Fusobacteriales</taxon>
        <taxon>Fusobacteriaceae</taxon>
        <taxon>Fusobacterium</taxon>
    </lineage>
</organism>